<dbReference type="GO" id="GO:0008710">
    <property type="term" value="F:8-amino-7-oxononanoate synthase activity"/>
    <property type="evidence" value="ECO:0007669"/>
    <property type="project" value="TreeGrafter"/>
</dbReference>
<dbReference type="SUPFAM" id="SSF53383">
    <property type="entry name" value="PLP-dependent transferases"/>
    <property type="match status" value="1"/>
</dbReference>
<dbReference type="Proteomes" id="UP000245489">
    <property type="component" value="Unassembled WGS sequence"/>
</dbReference>
<dbReference type="InterPro" id="IPR015422">
    <property type="entry name" value="PyrdxlP-dep_Trfase_small"/>
</dbReference>
<dbReference type="InterPro" id="IPR015424">
    <property type="entry name" value="PyrdxlP-dep_Trfase"/>
</dbReference>
<dbReference type="PANTHER" id="PTHR13693:SF100">
    <property type="entry name" value="8-AMINO-7-OXONONANOATE SYNTHASE"/>
    <property type="match status" value="1"/>
</dbReference>
<dbReference type="RefSeq" id="WP_146199176.1">
    <property type="nucleotide sequence ID" value="NZ_QGGO01000017.1"/>
</dbReference>
<sequence>MNHFPPQVRQMQDIMSHAKSLGILHGHFSDYQLNGQTINLNGQDLHHFANCSYLGLELDQRLKNAAKDAIERYGIQFSSSRTYLESGLYEVLEDKLSQIFGNPVIVAPTTSLGHISWIPNVVHKNDAVILDHQVHRSVQNATMIAKANGTHVELLRHNRMDLLEDRIIELSAKYRKVWYMADGVYSMFGDVAPMQELYDLLNRHEQFHLYVDDAHGMSWAGKHGRGYALSNVDYYHEKMCLITSINKGFGANGSAMVFSDEIQKAMIKNAGSTLIFSGPVSPVMLTAGIASADIHLSDEIYDRQNRLTDLIKHFNQTAIALDLPLVRQDITPICYLAVGANPLHCVEIAHGLQQDGYFVNVSSFPTVPLKNSGMRITLNTNHTEEAITGLLNSLKNRMDEREIVTEEVLKPFVSRDLVVA</sequence>
<dbReference type="InterPro" id="IPR015421">
    <property type="entry name" value="PyrdxlP-dep_Trfase_major"/>
</dbReference>
<evidence type="ECO:0000256" key="1">
    <source>
        <dbReference type="ARBA" id="ARBA00001933"/>
    </source>
</evidence>
<dbReference type="EMBL" id="QGGO01000017">
    <property type="protein sequence ID" value="PWK23367.1"/>
    <property type="molecule type" value="Genomic_DNA"/>
</dbReference>
<name>A0A316DY82_9BACT</name>
<comment type="caution">
    <text evidence="5">The sequence shown here is derived from an EMBL/GenBank/DDBJ whole genome shotgun (WGS) entry which is preliminary data.</text>
</comment>
<dbReference type="GO" id="GO:0009102">
    <property type="term" value="P:biotin biosynthetic process"/>
    <property type="evidence" value="ECO:0007669"/>
    <property type="project" value="TreeGrafter"/>
</dbReference>
<keyword evidence="2 5" id="KW-0808">Transferase</keyword>
<evidence type="ECO:0000256" key="3">
    <source>
        <dbReference type="ARBA" id="ARBA00022898"/>
    </source>
</evidence>
<evidence type="ECO:0000256" key="2">
    <source>
        <dbReference type="ARBA" id="ARBA00022679"/>
    </source>
</evidence>
<organism evidence="5 6">
    <name type="scientific">Arcicella aurantiaca</name>
    <dbReference type="NCBI Taxonomy" id="591202"/>
    <lineage>
        <taxon>Bacteria</taxon>
        <taxon>Pseudomonadati</taxon>
        <taxon>Bacteroidota</taxon>
        <taxon>Cytophagia</taxon>
        <taxon>Cytophagales</taxon>
        <taxon>Flectobacillaceae</taxon>
        <taxon>Arcicella</taxon>
    </lineage>
</organism>
<dbReference type="InterPro" id="IPR004839">
    <property type="entry name" value="Aminotransferase_I/II_large"/>
</dbReference>
<dbReference type="OrthoDB" id="9807157at2"/>
<evidence type="ECO:0000259" key="4">
    <source>
        <dbReference type="Pfam" id="PF00155"/>
    </source>
</evidence>
<dbReference type="InterPro" id="IPR050087">
    <property type="entry name" value="AON_synthase_class-II"/>
</dbReference>
<keyword evidence="3" id="KW-0663">Pyridoxal phosphate</keyword>
<dbReference type="AlphaFoldDB" id="A0A316DY82"/>
<dbReference type="Gene3D" id="3.40.640.10">
    <property type="entry name" value="Type I PLP-dependent aspartate aminotransferase-like (Major domain)"/>
    <property type="match status" value="1"/>
</dbReference>
<dbReference type="GO" id="GO:0030170">
    <property type="term" value="F:pyridoxal phosphate binding"/>
    <property type="evidence" value="ECO:0007669"/>
    <property type="project" value="InterPro"/>
</dbReference>
<evidence type="ECO:0000313" key="5">
    <source>
        <dbReference type="EMBL" id="PWK23367.1"/>
    </source>
</evidence>
<protein>
    <submittedName>
        <fullName evidence="5">Glycine C-acetyltransferase</fullName>
    </submittedName>
</protein>
<evidence type="ECO:0000313" key="6">
    <source>
        <dbReference type="Proteomes" id="UP000245489"/>
    </source>
</evidence>
<feature type="domain" description="Aminotransferase class I/classII large" evidence="4">
    <location>
        <begin position="53"/>
        <end position="393"/>
    </location>
</feature>
<reference evidence="5 6" key="1">
    <citation type="submission" date="2018-05" db="EMBL/GenBank/DDBJ databases">
        <title>Genomic Encyclopedia of Archaeal and Bacterial Type Strains, Phase II (KMG-II): from individual species to whole genera.</title>
        <authorList>
            <person name="Goeker M."/>
        </authorList>
    </citation>
    <scope>NUCLEOTIDE SEQUENCE [LARGE SCALE GENOMIC DNA]</scope>
    <source>
        <strain evidence="5 6">DSM 22214</strain>
    </source>
</reference>
<accession>A0A316DY82</accession>
<comment type="cofactor">
    <cofactor evidence="1">
        <name>pyridoxal 5'-phosphate</name>
        <dbReference type="ChEBI" id="CHEBI:597326"/>
    </cofactor>
</comment>
<gene>
    <name evidence="5" type="ORF">LV89_03184</name>
</gene>
<dbReference type="Gene3D" id="3.90.1150.10">
    <property type="entry name" value="Aspartate Aminotransferase, domain 1"/>
    <property type="match status" value="1"/>
</dbReference>
<keyword evidence="6" id="KW-1185">Reference proteome</keyword>
<proteinExistence type="predicted"/>
<dbReference type="Pfam" id="PF00155">
    <property type="entry name" value="Aminotran_1_2"/>
    <property type="match status" value="1"/>
</dbReference>
<dbReference type="PANTHER" id="PTHR13693">
    <property type="entry name" value="CLASS II AMINOTRANSFERASE/8-AMINO-7-OXONONANOATE SYNTHASE"/>
    <property type="match status" value="1"/>
</dbReference>